<evidence type="ECO:0000256" key="1">
    <source>
        <dbReference type="SAM" id="MobiDB-lite"/>
    </source>
</evidence>
<sequence length="102" mass="10794">MDRPELPAGDPGQGGLHRVPGGDHAGLPGAGCAVRELVAAAGGDPDRADDPAVRTVRRVADRWRQQRVRAGRPGGADGPGVQERDPDRRIRQRAGDGRQGHR</sequence>
<proteinExistence type="predicted"/>
<dbReference type="Proteomes" id="UP000887577">
    <property type="component" value="Unplaced"/>
</dbReference>
<organism evidence="2 3">
    <name type="scientific">Panagrolaimus superbus</name>
    <dbReference type="NCBI Taxonomy" id="310955"/>
    <lineage>
        <taxon>Eukaryota</taxon>
        <taxon>Metazoa</taxon>
        <taxon>Ecdysozoa</taxon>
        <taxon>Nematoda</taxon>
        <taxon>Chromadorea</taxon>
        <taxon>Rhabditida</taxon>
        <taxon>Tylenchina</taxon>
        <taxon>Panagrolaimomorpha</taxon>
        <taxon>Panagrolaimoidea</taxon>
        <taxon>Panagrolaimidae</taxon>
        <taxon>Panagrolaimus</taxon>
    </lineage>
</organism>
<keyword evidence="2" id="KW-1185">Reference proteome</keyword>
<protein>
    <submittedName>
        <fullName evidence="3">Uncharacterized protein</fullName>
    </submittedName>
</protein>
<dbReference type="AlphaFoldDB" id="A0A914YZ38"/>
<accession>A0A914YZ38</accession>
<dbReference type="WBParaSite" id="PSU_v2.g576.t1">
    <property type="protein sequence ID" value="PSU_v2.g576.t1"/>
    <property type="gene ID" value="PSU_v2.g576"/>
</dbReference>
<name>A0A914YZ38_9BILA</name>
<feature type="region of interest" description="Disordered" evidence="1">
    <location>
        <begin position="1"/>
        <end position="29"/>
    </location>
</feature>
<feature type="compositionally biased region" description="Basic and acidic residues" evidence="1">
    <location>
        <begin position="44"/>
        <end position="64"/>
    </location>
</feature>
<evidence type="ECO:0000313" key="2">
    <source>
        <dbReference type="Proteomes" id="UP000887577"/>
    </source>
</evidence>
<reference evidence="3" key="1">
    <citation type="submission" date="2022-11" db="UniProtKB">
        <authorList>
            <consortium name="WormBaseParasite"/>
        </authorList>
    </citation>
    <scope>IDENTIFICATION</scope>
</reference>
<evidence type="ECO:0000313" key="3">
    <source>
        <dbReference type="WBParaSite" id="PSU_v2.g576.t1"/>
    </source>
</evidence>
<feature type="region of interest" description="Disordered" evidence="1">
    <location>
        <begin position="42"/>
        <end position="102"/>
    </location>
</feature>
<feature type="compositionally biased region" description="Basic and acidic residues" evidence="1">
    <location>
        <begin position="82"/>
        <end position="102"/>
    </location>
</feature>